<feature type="signal peptide" evidence="1">
    <location>
        <begin position="1"/>
        <end position="18"/>
    </location>
</feature>
<dbReference type="PANTHER" id="PTHR35399:SF2">
    <property type="entry name" value="DUF839 DOMAIN-CONTAINING PROTEIN"/>
    <property type="match status" value="1"/>
</dbReference>
<protein>
    <recommendedName>
        <fullName evidence="4">DUF839 domain-containing protein</fullName>
    </recommendedName>
</protein>
<organism evidence="2 3">
    <name type="scientific">Thiomicrorhabdus immobilis</name>
    <dbReference type="NCBI Taxonomy" id="2791037"/>
    <lineage>
        <taxon>Bacteria</taxon>
        <taxon>Pseudomonadati</taxon>
        <taxon>Pseudomonadota</taxon>
        <taxon>Gammaproteobacteria</taxon>
        <taxon>Thiotrichales</taxon>
        <taxon>Piscirickettsiaceae</taxon>
        <taxon>Thiomicrorhabdus</taxon>
    </lineage>
</organism>
<proteinExistence type="predicted"/>
<keyword evidence="1" id="KW-0732">Signal</keyword>
<dbReference type="InterPro" id="IPR008557">
    <property type="entry name" value="PhoX"/>
</dbReference>
<evidence type="ECO:0000313" key="2">
    <source>
        <dbReference type="EMBL" id="BCN94195.1"/>
    </source>
</evidence>
<reference evidence="2" key="1">
    <citation type="journal article" date="2022" name="Arch. Microbiol.">
        <title>Thiomicrorhabdus immobilis sp. nov., a mesophilic sulfur-oxidizing bacterium isolated from sediment of a brackish lake in northern Japan.</title>
        <authorList>
            <person name="Kojima H."/>
            <person name="Mochizuki J."/>
            <person name="Kanda M."/>
            <person name="Watanabe T."/>
            <person name="Fukui M."/>
        </authorList>
    </citation>
    <scope>NUCLEOTIDE SEQUENCE</scope>
    <source>
        <strain evidence="2">Am19</strain>
    </source>
</reference>
<sequence>MKLKTLNVAIATALSVSALTLMGCTPEDGVNGIDGSTYSTDLSFTAIAPAITDEEKNSIRATEEVTIAGESQTIGYHTLIKTGDTNNGETFGVVKDYTDTVITELDGSPVLCNGTDTGTGSGLDHFSFLQKNGKIYSVAQFECAPGAMYMSELEQNAEGQLSVKANTLQFVSQKEEFGGWVHCAGMTTPWNSHLGSEEYEPNAAAPGGTYYNEVSNKYWGNAALNNPYYYGWTPEVKVNVDGTPDYAKHYAMGRFAHELAYVMPDNKTVYLSDDGTDVGLFMFVADTAEDLSSGQLYAAKWNQTSNSGLGEAVITWIDLGHSDNATIKNLLDPDSDYTTNDGITFADVFATEPPTGTTCPTVGFTYTDTANGAECLQLKDINGDTLVDAADEALAARLETRRMAAYKGATTEFKKEEGITFNERDNKLYIAMSNVGSSMTDGAGDIDVASNGCGGVYALDVATNQMIGTNYAAYSMKGLIAGKPTDYTGTPLEGNTCDVDGIASPDNVTFLKDSDILVIGEDTSAHPNDMAWAYNIKNGTMERIFTGPHGSETTSPFWHKDINGTGYLTMTVQHPFGEVSGSYVRPAGVETKSEAGYIGPFDFSKLK</sequence>
<gene>
    <name evidence="2" type="ORF">THMIRHAM_19800</name>
</gene>
<dbReference type="Proteomes" id="UP001054820">
    <property type="component" value="Chromosome"/>
</dbReference>
<evidence type="ECO:0008006" key="4">
    <source>
        <dbReference type="Google" id="ProtNLM"/>
    </source>
</evidence>
<name>A0ABN6CYI8_9GAMM</name>
<evidence type="ECO:0000313" key="3">
    <source>
        <dbReference type="Proteomes" id="UP001054820"/>
    </source>
</evidence>
<evidence type="ECO:0000256" key="1">
    <source>
        <dbReference type="SAM" id="SignalP"/>
    </source>
</evidence>
<dbReference type="EMBL" id="AP024202">
    <property type="protein sequence ID" value="BCN94195.1"/>
    <property type="molecule type" value="Genomic_DNA"/>
</dbReference>
<keyword evidence="3" id="KW-1185">Reference proteome</keyword>
<dbReference type="RefSeq" id="WP_237261667.1">
    <property type="nucleotide sequence ID" value="NZ_AP024202.1"/>
</dbReference>
<dbReference type="PANTHER" id="PTHR35399">
    <property type="entry name" value="SLR8030 PROTEIN"/>
    <property type="match status" value="1"/>
</dbReference>
<dbReference type="PROSITE" id="PS51257">
    <property type="entry name" value="PROKAR_LIPOPROTEIN"/>
    <property type="match status" value="1"/>
</dbReference>
<accession>A0ABN6CYI8</accession>
<feature type="chain" id="PRO_5045744093" description="DUF839 domain-containing protein" evidence="1">
    <location>
        <begin position="19"/>
        <end position="607"/>
    </location>
</feature>
<dbReference type="Pfam" id="PF05787">
    <property type="entry name" value="PhoX"/>
    <property type="match status" value="1"/>
</dbReference>